<dbReference type="InterPro" id="IPR003594">
    <property type="entry name" value="HATPase_dom"/>
</dbReference>
<reference evidence="4 5" key="1">
    <citation type="journal article" date="2011" name="J. Bacteriol.">
        <title>Genome sequence of the 1,4-dioxane-degrading Pseudonocardia dioxanivorans strain CB1190.</title>
        <authorList>
            <person name="Sales C.M."/>
            <person name="Mahendra S."/>
            <person name="Grostern A."/>
            <person name="Parales R.E."/>
            <person name="Goodwin L.A."/>
            <person name="Woyke T."/>
            <person name="Nolan M."/>
            <person name="Lapidus A."/>
            <person name="Chertkov O."/>
            <person name="Ovchinnikova G."/>
            <person name="Sczyrba A."/>
            <person name="Alvarez-Cohen L."/>
        </authorList>
    </citation>
    <scope>NUCLEOTIDE SEQUENCE [LARGE SCALE GENOMIC DNA]</scope>
    <source>
        <strain evidence="5">ATCC 55486 / DSM 44775 / JCM 13855 / CB1190</strain>
    </source>
</reference>
<dbReference type="PANTHER" id="PTHR35526:SF3">
    <property type="entry name" value="ANTI-SIGMA-F FACTOR RSBW"/>
    <property type="match status" value="1"/>
</dbReference>
<proteinExistence type="predicted"/>
<keyword evidence="4" id="KW-0067">ATP-binding</keyword>
<keyword evidence="1" id="KW-0723">Serine/threonine-protein kinase</keyword>
<dbReference type="CDD" id="cd16936">
    <property type="entry name" value="HATPase_RsbW-like"/>
    <property type="match status" value="1"/>
</dbReference>
<dbReference type="Gene3D" id="3.30.565.10">
    <property type="entry name" value="Histidine kinase-like ATPase, C-terminal domain"/>
    <property type="match status" value="1"/>
</dbReference>
<dbReference type="SUPFAM" id="SSF55874">
    <property type="entry name" value="ATPase domain of HSP90 chaperone/DNA topoisomerase II/histidine kinase"/>
    <property type="match status" value="1"/>
</dbReference>
<dbReference type="InterPro" id="IPR050267">
    <property type="entry name" value="Anti-sigma-factor_SerPK"/>
</dbReference>
<evidence type="ECO:0000313" key="4">
    <source>
        <dbReference type="EMBL" id="AEA25348.1"/>
    </source>
</evidence>
<dbReference type="PANTHER" id="PTHR35526">
    <property type="entry name" value="ANTI-SIGMA-F FACTOR RSBW-RELATED"/>
    <property type="match status" value="1"/>
</dbReference>
<dbReference type="EMBL" id="CP002593">
    <property type="protein sequence ID" value="AEA25348.1"/>
    <property type="molecule type" value="Genomic_DNA"/>
</dbReference>
<name>F4CUF8_PSEUX</name>
<dbReference type="KEGG" id="pdx:Psed_3152"/>
<evidence type="ECO:0000313" key="5">
    <source>
        <dbReference type="Proteomes" id="UP000007809"/>
    </source>
</evidence>
<keyword evidence="1" id="KW-0418">Kinase</keyword>
<dbReference type="Proteomes" id="UP000007809">
    <property type="component" value="Chromosome"/>
</dbReference>
<dbReference type="HOGENOM" id="CLU_126533_0_0_11"/>
<keyword evidence="1" id="KW-0808">Transferase</keyword>
<dbReference type="InterPro" id="IPR036890">
    <property type="entry name" value="HATPase_C_sf"/>
</dbReference>
<accession>F4CUF8</accession>
<dbReference type="GO" id="GO:0004674">
    <property type="term" value="F:protein serine/threonine kinase activity"/>
    <property type="evidence" value="ECO:0007669"/>
    <property type="project" value="UniProtKB-KW"/>
</dbReference>
<sequence length="179" mass="18130">MPEGPAALEGMRGPVGDTTGGRRGSGGVDVAHGADVPPAAELVLTIPADAARLSGLRRAVVDWAGGLGADEATVGDLQLAVGEAAANGVEHAYRETEPAGRGGTVVEVALCLLAGGRAYDGRVIAVRVRDRGRWRRPPADPGRRGRGLAMIRAVAAGVVVRPGRSGTEVAFEVPFVGVG</sequence>
<evidence type="ECO:0000256" key="1">
    <source>
        <dbReference type="ARBA" id="ARBA00022527"/>
    </source>
</evidence>
<keyword evidence="5" id="KW-1185">Reference proteome</keyword>
<dbReference type="Pfam" id="PF13581">
    <property type="entry name" value="HATPase_c_2"/>
    <property type="match status" value="1"/>
</dbReference>
<evidence type="ECO:0000259" key="3">
    <source>
        <dbReference type="Pfam" id="PF13581"/>
    </source>
</evidence>
<keyword evidence="4" id="KW-0547">Nucleotide-binding</keyword>
<dbReference type="AlphaFoldDB" id="F4CUF8"/>
<dbReference type="eggNOG" id="COG2172">
    <property type="taxonomic scope" value="Bacteria"/>
</dbReference>
<dbReference type="GO" id="GO:0005524">
    <property type="term" value="F:ATP binding"/>
    <property type="evidence" value="ECO:0007669"/>
    <property type="project" value="UniProtKB-KW"/>
</dbReference>
<dbReference type="STRING" id="675635.Psed_3152"/>
<gene>
    <name evidence="4" type="ordered locus">Psed_3152</name>
</gene>
<feature type="domain" description="Histidine kinase/HSP90-like ATPase" evidence="3">
    <location>
        <begin position="46"/>
        <end position="170"/>
    </location>
</feature>
<evidence type="ECO:0000256" key="2">
    <source>
        <dbReference type="SAM" id="MobiDB-lite"/>
    </source>
</evidence>
<protein>
    <submittedName>
        <fullName evidence="4">ATP-binding region ATPase domain protein</fullName>
    </submittedName>
</protein>
<feature type="region of interest" description="Disordered" evidence="2">
    <location>
        <begin position="1"/>
        <end position="26"/>
    </location>
</feature>
<organism evidence="4 5">
    <name type="scientific">Pseudonocardia dioxanivorans (strain ATCC 55486 / DSM 44775 / JCM 13855 / CB1190)</name>
    <dbReference type="NCBI Taxonomy" id="675635"/>
    <lineage>
        <taxon>Bacteria</taxon>
        <taxon>Bacillati</taxon>
        <taxon>Actinomycetota</taxon>
        <taxon>Actinomycetes</taxon>
        <taxon>Pseudonocardiales</taxon>
        <taxon>Pseudonocardiaceae</taxon>
        <taxon>Pseudonocardia</taxon>
    </lineage>
</organism>